<gene>
    <name evidence="1" type="ORF">DF185_10860</name>
</gene>
<protein>
    <submittedName>
        <fullName evidence="1">Uncharacterized protein</fullName>
    </submittedName>
</protein>
<evidence type="ECO:0000313" key="2">
    <source>
        <dbReference type="Proteomes" id="UP000248079"/>
    </source>
</evidence>
<keyword evidence="2" id="KW-1185">Reference proteome</keyword>
<evidence type="ECO:0000313" key="1">
    <source>
        <dbReference type="EMBL" id="PXY01143.1"/>
    </source>
</evidence>
<dbReference type="AlphaFoldDB" id="A0A2V3ZY23"/>
<dbReference type="EMBL" id="QFLI01000004">
    <property type="protein sequence ID" value="PXY01143.1"/>
    <property type="molecule type" value="Genomic_DNA"/>
</dbReference>
<accession>A0A2V3ZY23</accession>
<comment type="caution">
    <text evidence="1">The sequence shown here is derived from an EMBL/GenBank/DDBJ whole genome shotgun (WGS) entry which is preliminary data.</text>
</comment>
<organism evidence="1 2">
    <name type="scientific">Marinifilum breve</name>
    <dbReference type="NCBI Taxonomy" id="2184082"/>
    <lineage>
        <taxon>Bacteria</taxon>
        <taxon>Pseudomonadati</taxon>
        <taxon>Bacteroidota</taxon>
        <taxon>Bacteroidia</taxon>
        <taxon>Marinilabiliales</taxon>
        <taxon>Marinifilaceae</taxon>
    </lineage>
</organism>
<name>A0A2V3ZY23_9BACT</name>
<sequence>MKFRGVYVLHIGGSDENTSTFHNLKITSDENPKGVCVTHRGLGRKYKHISQFKNHLGRISEGGKCYTEGARMKIQAHFTIWKSPRMKILETCLKHLQALRENTNVSML</sequence>
<proteinExistence type="predicted"/>
<dbReference type="Proteomes" id="UP000248079">
    <property type="component" value="Unassembled WGS sequence"/>
</dbReference>
<reference evidence="1 2" key="1">
    <citation type="submission" date="2018-05" db="EMBL/GenBank/DDBJ databases">
        <title>Marinifilum breve JC075T sp. nov., a marine bacterium isolated from Yongle Blue Hole in the South China Sea.</title>
        <authorList>
            <person name="Fu T."/>
        </authorList>
    </citation>
    <scope>NUCLEOTIDE SEQUENCE [LARGE SCALE GENOMIC DNA]</scope>
    <source>
        <strain evidence="1 2">JC075</strain>
    </source>
</reference>